<reference evidence="3 4" key="1">
    <citation type="submission" date="2023-02" db="EMBL/GenBank/DDBJ databases">
        <title>LHISI_Scaffold_Assembly.</title>
        <authorList>
            <person name="Stuart O.P."/>
            <person name="Cleave R."/>
            <person name="Magrath M.J.L."/>
            <person name="Mikheyev A.S."/>
        </authorList>
    </citation>
    <scope>NUCLEOTIDE SEQUENCE [LARGE SCALE GENOMIC DNA]</scope>
    <source>
        <strain evidence="3">Daus_M_001</strain>
        <tissue evidence="3">Leg muscle</tissue>
    </source>
</reference>
<gene>
    <name evidence="3" type="ORF">PR048_023734</name>
</gene>
<dbReference type="Proteomes" id="UP001159363">
    <property type="component" value="Chromosome 8"/>
</dbReference>
<dbReference type="SUPFAM" id="SSF51735">
    <property type="entry name" value="NAD(P)-binding Rossmann-fold domains"/>
    <property type="match status" value="1"/>
</dbReference>
<dbReference type="Pfam" id="PF03949">
    <property type="entry name" value="Malic_M"/>
    <property type="match status" value="1"/>
</dbReference>
<protein>
    <recommendedName>
        <fullName evidence="2">Malic enzyme NAD-binding domain-containing protein</fullName>
    </recommendedName>
</protein>
<sequence>MMTSRGLHLLLLLVFLHLAGSPTRSFRITKFSFLVLERKVVNLIGFFQAAIGIADLTVKAMQAEGTSLEEARSKIWMVDIDGLLVKNRPEGNLEGMFRCLI</sequence>
<evidence type="ECO:0000256" key="1">
    <source>
        <dbReference type="SAM" id="SignalP"/>
    </source>
</evidence>
<evidence type="ECO:0000259" key="2">
    <source>
        <dbReference type="Pfam" id="PF03949"/>
    </source>
</evidence>
<dbReference type="InterPro" id="IPR036291">
    <property type="entry name" value="NAD(P)-bd_dom_sf"/>
</dbReference>
<accession>A0ABQ9GUV8</accession>
<keyword evidence="1" id="KW-0732">Signal</keyword>
<organism evidence="3 4">
    <name type="scientific">Dryococelus australis</name>
    <dbReference type="NCBI Taxonomy" id="614101"/>
    <lineage>
        <taxon>Eukaryota</taxon>
        <taxon>Metazoa</taxon>
        <taxon>Ecdysozoa</taxon>
        <taxon>Arthropoda</taxon>
        <taxon>Hexapoda</taxon>
        <taxon>Insecta</taxon>
        <taxon>Pterygota</taxon>
        <taxon>Neoptera</taxon>
        <taxon>Polyneoptera</taxon>
        <taxon>Phasmatodea</taxon>
        <taxon>Verophasmatodea</taxon>
        <taxon>Anareolatae</taxon>
        <taxon>Phasmatidae</taxon>
        <taxon>Eurycanthinae</taxon>
        <taxon>Dryococelus</taxon>
    </lineage>
</organism>
<dbReference type="Gene3D" id="3.40.50.720">
    <property type="entry name" value="NAD(P)-binding Rossmann-like Domain"/>
    <property type="match status" value="1"/>
</dbReference>
<feature type="domain" description="Malic enzyme NAD-binding" evidence="2">
    <location>
        <begin position="27"/>
        <end position="89"/>
    </location>
</feature>
<dbReference type="InterPro" id="IPR012302">
    <property type="entry name" value="Malic_NAD-bd"/>
</dbReference>
<proteinExistence type="predicted"/>
<keyword evidence="4" id="KW-1185">Reference proteome</keyword>
<evidence type="ECO:0000313" key="3">
    <source>
        <dbReference type="EMBL" id="KAJ8875833.1"/>
    </source>
</evidence>
<feature type="signal peptide" evidence="1">
    <location>
        <begin position="1"/>
        <end position="25"/>
    </location>
</feature>
<evidence type="ECO:0000313" key="4">
    <source>
        <dbReference type="Proteomes" id="UP001159363"/>
    </source>
</evidence>
<dbReference type="EMBL" id="JARBHB010000009">
    <property type="protein sequence ID" value="KAJ8875833.1"/>
    <property type="molecule type" value="Genomic_DNA"/>
</dbReference>
<comment type="caution">
    <text evidence="3">The sequence shown here is derived from an EMBL/GenBank/DDBJ whole genome shotgun (WGS) entry which is preliminary data.</text>
</comment>
<name>A0ABQ9GUV8_9NEOP</name>
<feature type="chain" id="PRO_5046497240" description="Malic enzyme NAD-binding domain-containing protein" evidence="1">
    <location>
        <begin position="26"/>
        <end position="101"/>
    </location>
</feature>